<feature type="signal peptide" evidence="2">
    <location>
        <begin position="1"/>
        <end position="25"/>
    </location>
</feature>
<dbReference type="AlphaFoldDB" id="A0A9X3WEH7"/>
<name>A0A9X3WEH7_9BACI</name>
<comment type="caution">
    <text evidence="3">The sequence shown here is derived from an EMBL/GenBank/DDBJ whole genome shotgun (WGS) entry which is preliminary data.</text>
</comment>
<dbReference type="RefSeq" id="WP_272444929.1">
    <property type="nucleotide sequence ID" value="NZ_JAMQKC010000002.1"/>
</dbReference>
<feature type="compositionally biased region" description="Polar residues" evidence="1">
    <location>
        <begin position="310"/>
        <end position="331"/>
    </location>
</feature>
<feature type="region of interest" description="Disordered" evidence="1">
    <location>
        <begin position="289"/>
        <end position="331"/>
    </location>
</feature>
<keyword evidence="4" id="KW-1185">Reference proteome</keyword>
<evidence type="ECO:0000313" key="3">
    <source>
        <dbReference type="EMBL" id="MDC3415954.1"/>
    </source>
</evidence>
<feature type="chain" id="PRO_5040976561" evidence="2">
    <location>
        <begin position="26"/>
        <end position="331"/>
    </location>
</feature>
<dbReference type="EMBL" id="JAMQKC010000002">
    <property type="protein sequence ID" value="MDC3415954.1"/>
    <property type="molecule type" value="Genomic_DNA"/>
</dbReference>
<feature type="region of interest" description="Disordered" evidence="1">
    <location>
        <begin position="183"/>
        <end position="204"/>
    </location>
</feature>
<keyword evidence="2" id="KW-0732">Signal</keyword>
<feature type="compositionally biased region" description="Low complexity" evidence="1">
    <location>
        <begin position="290"/>
        <end position="309"/>
    </location>
</feature>
<feature type="region of interest" description="Disordered" evidence="1">
    <location>
        <begin position="28"/>
        <end position="78"/>
    </location>
</feature>
<protein>
    <submittedName>
        <fullName evidence="3">Uncharacterized protein</fullName>
    </submittedName>
</protein>
<reference evidence="3" key="1">
    <citation type="submission" date="2022-06" db="EMBL/GenBank/DDBJ databases">
        <title>Aquibacillus sp. a new bacterium isolated from soil saline samples.</title>
        <authorList>
            <person name="Galisteo C."/>
            <person name="De La Haba R."/>
            <person name="Sanchez-Porro C."/>
            <person name="Ventosa A."/>
        </authorList>
    </citation>
    <scope>NUCLEOTIDE SEQUENCE</scope>
    <source>
        <strain evidence="3">3ASR75-54</strain>
    </source>
</reference>
<gene>
    <name evidence="3" type="ORF">NC799_03395</name>
</gene>
<organism evidence="3 4">
    <name type="scientific">Aquibacillus salsiterrae</name>
    <dbReference type="NCBI Taxonomy" id="2950439"/>
    <lineage>
        <taxon>Bacteria</taxon>
        <taxon>Bacillati</taxon>
        <taxon>Bacillota</taxon>
        <taxon>Bacilli</taxon>
        <taxon>Bacillales</taxon>
        <taxon>Bacillaceae</taxon>
        <taxon>Aquibacillus</taxon>
    </lineage>
</organism>
<sequence>MKRKMLKVFVAFLAVMLAFSTPVLAAKPDDAGKKEKAEKVEKVPKLEKVEKVTKPMKAGKSDKENAKKGKPAKKEKTYKTKKVDKIKNKLKEDRITRHLDKVEAKVTEVTKAADDYFARVAVETIEPTLTATEADVQIELDPAVNETLTETELSVQGTTLVDQEEEEPTTDLTTSGIELIDNETENQVATEEDTQDEAEATEDDEDVVDSFIGKLRSQLNYLYAIQMQLSRYSQSMEDTEYVQALQARIDGLETTITSEITRIKEQQQAVEVVVPTDVEASETVVDENITSDSNTTAEAANTTLESEATPNSSSTDEINLQSSTSTDSVTP</sequence>
<evidence type="ECO:0000313" key="4">
    <source>
        <dbReference type="Proteomes" id="UP001145069"/>
    </source>
</evidence>
<proteinExistence type="predicted"/>
<accession>A0A9X3WEH7</accession>
<dbReference type="Proteomes" id="UP001145069">
    <property type="component" value="Unassembled WGS sequence"/>
</dbReference>
<evidence type="ECO:0000256" key="2">
    <source>
        <dbReference type="SAM" id="SignalP"/>
    </source>
</evidence>
<evidence type="ECO:0000256" key="1">
    <source>
        <dbReference type="SAM" id="MobiDB-lite"/>
    </source>
</evidence>